<comment type="similarity">
    <text evidence="2">Belongs to the DoxX family.</text>
</comment>
<dbReference type="EMBL" id="JACKSJ010000231">
    <property type="protein sequence ID" value="MCV7173112.1"/>
    <property type="molecule type" value="Genomic_DNA"/>
</dbReference>
<feature type="transmembrane region" description="Helical" evidence="7">
    <location>
        <begin position="12"/>
        <end position="30"/>
    </location>
</feature>
<dbReference type="InterPro" id="IPR051907">
    <property type="entry name" value="DoxX-like_oxidoreductase"/>
</dbReference>
<evidence type="ECO:0000313" key="8">
    <source>
        <dbReference type="EMBL" id="MCV7173112.1"/>
    </source>
</evidence>
<evidence type="ECO:0000256" key="3">
    <source>
        <dbReference type="ARBA" id="ARBA00022475"/>
    </source>
</evidence>
<proteinExistence type="inferred from homology"/>
<evidence type="ECO:0000256" key="5">
    <source>
        <dbReference type="ARBA" id="ARBA00022989"/>
    </source>
</evidence>
<dbReference type="RefSeq" id="WP_264015276.1">
    <property type="nucleotide sequence ID" value="NZ_JACKSJ010000231.1"/>
</dbReference>
<comment type="caution">
    <text evidence="8">The sequence shown here is derived from an EMBL/GenBank/DDBJ whole genome shotgun (WGS) entry which is preliminary data.</text>
</comment>
<dbReference type="Pfam" id="PF07681">
    <property type="entry name" value="DoxX"/>
    <property type="match status" value="1"/>
</dbReference>
<keyword evidence="4 7" id="KW-0812">Transmembrane</keyword>
<feature type="transmembrane region" description="Helical" evidence="7">
    <location>
        <begin position="117"/>
        <end position="137"/>
    </location>
</feature>
<feature type="transmembrane region" description="Helical" evidence="7">
    <location>
        <begin position="50"/>
        <end position="67"/>
    </location>
</feature>
<dbReference type="AlphaFoldDB" id="A0A9X2YVC8"/>
<keyword evidence="3" id="KW-1003">Cell membrane</keyword>
<evidence type="ECO:0000256" key="6">
    <source>
        <dbReference type="ARBA" id="ARBA00023136"/>
    </source>
</evidence>
<comment type="subcellular location">
    <subcellularLocation>
        <location evidence="1">Cell membrane</location>
        <topology evidence="1">Multi-pass membrane protein</topology>
    </subcellularLocation>
</comment>
<evidence type="ECO:0000256" key="1">
    <source>
        <dbReference type="ARBA" id="ARBA00004651"/>
    </source>
</evidence>
<dbReference type="InterPro" id="IPR032808">
    <property type="entry name" value="DoxX"/>
</dbReference>
<name>A0A9X2YVC8_9MYCO</name>
<organism evidence="8 9">
    <name type="scientific">[Mycobacterium] manitobense</name>
    <dbReference type="NCBI Taxonomy" id="190147"/>
    <lineage>
        <taxon>Bacteria</taxon>
        <taxon>Bacillati</taxon>
        <taxon>Actinomycetota</taxon>
        <taxon>Actinomycetes</taxon>
        <taxon>Mycobacteriales</taxon>
        <taxon>Mycobacteriaceae</taxon>
        <taxon>Mycolicibacterium</taxon>
    </lineage>
</organism>
<dbReference type="PANTHER" id="PTHR33452">
    <property type="entry name" value="OXIDOREDUCTASE CATD-RELATED"/>
    <property type="match status" value="1"/>
</dbReference>
<evidence type="ECO:0000256" key="4">
    <source>
        <dbReference type="ARBA" id="ARBA00022692"/>
    </source>
</evidence>
<evidence type="ECO:0000256" key="2">
    <source>
        <dbReference type="ARBA" id="ARBA00006679"/>
    </source>
</evidence>
<reference evidence="8" key="2">
    <citation type="journal article" date="2022" name="BMC Genomics">
        <title>Comparative genome analysis of mycobacteria focusing on tRNA and non-coding RNA.</title>
        <authorList>
            <person name="Behra P.R.K."/>
            <person name="Pettersson B.M.F."/>
            <person name="Ramesh M."/>
            <person name="Das S."/>
            <person name="Dasgupta S."/>
            <person name="Kirsebom L.A."/>
        </authorList>
    </citation>
    <scope>NUCLEOTIDE SEQUENCE</scope>
    <source>
        <strain evidence="8">DSM 44615</strain>
    </source>
</reference>
<dbReference type="PANTHER" id="PTHR33452:SF4">
    <property type="entry name" value="BLL4328 PROTEIN"/>
    <property type="match status" value="1"/>
</dbReference>
<protein>
    <submittedName>
        <fullName evidence="8">DoxX family protein</fullName>
    </submittedName>
</protein>
<gene>
    <name evidence="8" type="ORF">H7I41_24625</name>
</gene>
<accession>A0A9X2YVC8</accession>
<evidence type="ECO:0000313" key="9">
    <source>
        <dbReference type="Proteomes" id="UP001140293"/>
    </source>
</evidence>
<reference evidence="8" key="1">
    <citation type="submission" date="2020-07" db="EMBL/GenBank/DDBJ databases">
        <authorList>
            <person name="Pettersson B.M.F."/>
            <person name="Behra P.R.K."/>
            <person name="Ramesh M."/>
            <person name="Das S."/>
            <person name="Dasgupta S."/>
            <person name="Kirsebom L.A."/>
        </authorList>
    </citation>
    <scope>NUCLEOTIDE SEQUENCE</scope>
    <source>
        <strain evidence="8">DSM 44615</strain>
    </source>
</reference>
<keyword evidence="9" id="KW-1185">Reference proteome</keyword>
<evidence type="ECO:0000256" key="7">
    <source>
        <dbReference type="SAM" id="Phobius"/>
    </source>
</evidence>
<keyword evidence="5 7" id="KW-1133">Transmembrane helix</keyword>
<sequence length="184" mass="19544">MATNLDSRLASYSSPLLSVFRIVFGLMFTLHGAIKLFGWPLGTAIPVGSWPGWWAGLIELVTGLLILVGFFTRIAAFIASGEMAVAYFWAHWPPLDGPAKSFWPFDAQIGGNGGESALLYCFAFLAIAGLGAGAWSVDARRRVGGGSGVRRGRVVTGTAAPAGTPAAAPVRRGGLLSRFRRNRY</sequence>
<feature type="transmembrane region" description="Helical" evidence="7">
    <location>
        <begin position="74"/>
        <end position="92"/>
    </location>
</feature>
<dbReference type="GO" id="GO:0005886">
    <property type="term" value="C:plasma membrane"/>
    <property type="evidence" value="ECO:0007669"/>
    <property type="project" value="UniProtKB-SubCell"/>
</dbReference>
<dbReference type="Proteomes" id="UP001140293">
    <property type="component" value="Unassembled WGS sequence"/>
</dbReference>
<keyword evidence="6 7" id="KW-0472">Membrane</keyword>